<evidence type="ECO:0000256" key="6">
    <source>
        <dbReference type="ARBA" id="ARBA00023002"/>
    </source>
</evidence>
<dbReference type="GO" id="GO:0004152">
    <property type="term" value="F:dihydroorotate dehydrogenase activity"/>
    <property type="evidence" value="ECO:0007669"/>
    <property type="project" value="InterPro"/>
</dbReference>
<dbReference type="InterPro" id="IPR005720">
    <property type="entry name" value="Dihydroorotate_DH_cat"/>
</dbReference>
<dbReference type="AlphaFoldDB" id="A0A6C0JR79"/>
<dbReference type="InterPro" id="IPR050074">
    <property type="entry name" value="DHO_dehydrogenase"/>
</dbReference>
<keyword evidence="6" id="KW-0560">Oxidoreductase</keyword>
<dbReference type="InterPro" id="IPR013785">
    <property type="entry name" value="Aldolase_TIM"/>
</dbReference>
<dbReference type="InterPro" id="IPR023359">
    <property type="entry name" value="Dihydro_DH_chainA_dom2"/>
</dbReference>
<dbReference type="GO" id="GO:0044205">
    <property type="term" value="P:'de novo' UMP biosynthetic process"/>
    <property type="evidence" value="ECO:0007669"/>
    <property type="project" value="UniProtKB-UniPathway"/>
</dbReference>
<comment type="pathway">
    <text evidence="2">Pyrimidine metabolism; UMP biosynthesis via de novo pathway.</text>
</comment>
<evidence type="ECO:0000256" key="5">
    <source>
        <dbReference type="ARBA" id="ARBA00022975"/>
    </source>
</evidence>
<dbReference type="PANTHER" id="PTHR48109">
    <property type="entry name" value="DIHYDROOROTATE DEHYDROGENASE (QUINONE), MITOCHONDRIAL-RELATED"/>
    <property type="match status" value="1"/>
</dbReference>
<dbReference type="GO" id="GO:0005737">
    <property type="term" value="C:cytoplasm"/>
    <property type="evidence" value="ECO:0007669"/>
    <property type="project" value="InterPro"/>
</dbReference>
<sequence>MIQEKINNPKIYDVNLKSIIYNASGPRCTSLDELMDLNNSKSGAILTKSCTVEPREGNTGTRYWENNNLSINATGLANKGYKYYNTFCQVFQEKPYIISVAGLTLQDNITIISSLRSPDLIELNLSCPNLCNKSQVAYDFDTMDDYLHRIFESVDNSDSLYGSHKIGLKLSPYFDQGHFTRAAEIIEGYPVRFVTSVNSLGNGFMFSDSYQPSIDANNGYGGVGGSVILPFALANVRRFRQLLPDRIDIIGCGGIVDGRDIYKHLLVGASAVQVGTQFQKEGCAVFTRLLTELREVMKTL</sequence>
<dbReference type="Gene3D" id="2.30.26.10">
    <property type="entry name" value="Dihydroorotate Dehydrogenase A, chain A, domain 2"/>
    <property type="match status" value="1"/>
</dbReference>
<evidence type="ECO:0000256" key="1">
    <source>
        <dbReference type="ARBA" id="ARBA00001917"/>
    </source>
</evidence>
<dbReference type="PANTHER" id="PTHR48109:SF1">
    <property type="entry name" value="DIHYDROOROTATE DEHYDROGENASE (FUMARATE)"/>
    <property type="match status" value="1"/>
</dbReference>
<organism evidence="8">
    <name type="scientific">viral metagenome</name>
    <dbReference type="NCBI Taxonomy" id="1070528"/>
    <lineage>
        <taxon>unclassified sequences</taxon>
        <taxon>metagenomes</taxon>
        <taxon>organismal metagenomes</taxon>
    </lineage>
</organism>
<dbReference type="NCBIfam" id="NF002702">
    <property type="entry name" value="PRK02506.1"/>
    <property type="match status" value="1"/>
</dbReference>
<dbReference type="PIRSF" id="PIRSF000164">
    <property type="entry name" value="DHO_oxidase"/>
    <property type="match status" value="1"/>
</dbReference>
<evidence type="ECO:0000256" key="4">
    <source>
        <dbReference type="ARBA" id="ARBA00022643"/>
    </source>
</evidence>
<protein>
    <recommendedName>
        <fullName evidence="7">Dihydroorotate dehydrogenase catalytic domain-containing protein</fullName>
    </recommendedName>
</protein>
<dbReference type="InterPro" id="IPR012135">
    <property type="entry name" value="Dihydroorotate_DH_1_2"/>
</dbReference>
<keyword evidence="5" id="KW-0665">Pyrimidine biosynthesis</keyword>
<accession>A0A6C0JR79</accession>
<dbReference type="GO" id="GO:0006207">
    <property type="term" value="P:'de novo' pyrimidine nucleobase biosynthetic process"/>
    <property type="evidence" value="ECO:0007669"/>
    <property type="project" value="TreeGrafter"/>
</dbReference>
<keyword evidence="4" id="KW-0288">FMN</keyword>
<feature type="domain" description="Dihydroorotate dehydrogenase catalytic" evidence="7">
    <location>
        <begin position="10"/>
        <end position="297"/>
    </location>
</feature>
<dbReference type="UniPathway" id="UPA00070"/>
<dbReference type="Gene3D" id="3.20.20.70">
    <property type="entry name" value="Aldolase class I"/>
    <property type="match status" value="1"/>
</dbReference>
<evidence type="ECO:0000256" key="3">
    <source>
        <dbReference type="ARBA" id="ARBA00022630"/>
    </source>
</evidence>
<comment type="cofactor">
    <cofactor evidence="1">
        <name>FMN</name>
        <dbReference type="ChEBI" id="CHEBI:58210"/>
    </cofactor>
</comment>
<reference evidence="8" key="1">
    <citation type="journal article" date="2020" name="Nature">
        <title>Giant virus diversity and host interactions through global metagenomics.</title>
        <authorList>
            <person name="Schulz F."/>
            <person name="Roux S."/>
            <person name="Paez-Espino D."/>
            <person name="Jungbluth S."/>
            <person name="Walsh D.A."/>
            <person name="Denef V.J."/>
            <person name="McMahon K.D."/>
            <person name="Konstantinidis K.T."/>
            <person name="Eloe-Fadrosh E.A."/>
            <person name="Kyrpides N.C."/>
            <person name="Woyke T."/>
        </authorList>
    </citation>
    <scope>NUCLEOTIDE SEQUENCE</scope>
    <source>
        <strain evidence="8">GVMAG-S-1062768-28</strain>
    </source>
</reference>
<keyword evidence="3" id="KW-0285">Flavoprotein</keyword>
<dbReference type="EMBL" id="MN740694">
    <property type="protein sequence ID" value="QHU08069.1"/>
    <property type="molecule type" value="Genomic_DNA"/>
</dbReference>
<dbReference type="Pfam" id="PF01180">
    <property type="entry name" value="DHO_dh"/>
    <property type="match status" value="1"/>
</dbReference>
<evidence type="ECO:0000256" key="2">
    <source>
        <dbReference type="ARBA" id="ARBA00004725"/>
    </source>
</evidence>
<proteinExistence type="predicted"/>
<evidence type="ECO:0000313" key="8">
    <source>
        <dbReference type="EMBL" id="QHU08069.1"/>
    </source>
</evidence>
<evidence type="ECO:0000259" key="7">
    <source>
        <dbReference type="Pfam" id="PF01180"/>
    </source>
</evidence>
<dbReference type="SUPFAM" id="SSF51395">
    <property type="entry name" value="FMN-linked oxidoreductases"/>
    <property type="match status" value="1"/>
</dbReference>
<name>A0A6C0JR79_9ZZZZ</name>